<organism evidence="2 3">
    <name type="scientific">Persicobacter psychrovividus</name>
    <dbReference type="NCBI Taxonomy" id="387638"/>
    <lineage>
        <taxon>Bacteria</taxon>
        <taxon>Pseudomonadati</taxon>
        <taxon>Bacteroidota</taxon>
        <taxon>Cytophagia</taxon>
        <taxon>Cytophagales</taxon>
        <taxon>Persicobacteraceae</taxon>
        <taxon>Persicobacter</taxon>
    </lineage>
</organism>
<accession>A0ABN6L8W1</accession>
<keyword evidence="1" id="KW-0472">Membrane</keyword>
<protein>
    <recommendedName>
        <fullName evidence="4">Phage holin family protein</fullName>
    </recommendedName>
</protein>
<dbReference type="InterPro" id="IPR007165">
    <property type="entry name" value="Phage_holin_4_2"/>
</dbReference>
<dbReference type="EMBL" id="AP025292">
    <property type="protein sequence ID" value="BDC99243.1"/>
    <property type="molecule type" value="Genomic_DNA"/>
</dbReference>
<evidence type="ECO:0000313" key="3">
    <source>
        <dbReference type="Proteomes" id="UP001354989"/>
    </source>
</evidence>
<evidence type="ECO:0000313" key="2">
    <source>
        <dbReference type="EMBL" id="BDC99243.1"/>
    </source>
</evidence>
<dbReference type="Pfam" id="PF04020">
    <property type="entry name" value="Phage_holin_4_2"/>
    <property type="match status" value="1"/>
</dbReference>
<dbReference type="Proteomes" id="UP001354989">
    <property type="component" value="Chromosome"/>
</dbReference>
<dbReference type="RefSeq" id="WP_338396680.1">
    <property type="nucleotide sequence ID" value="NZ_AP025292.1"/>
</dbReference>
<feature type="transmembrane region" description="Helical" evidence="1">
    <location>
        <begin position="91"/>
        <end position="114"/>
    </location>
</feature>
<dbReference type="PANTHER" id="PTHR37309:SF1">
    <property type="entry name" value="SLR0284 PROTEIN"/>
    <property type="match status" value="1"/>
</dbReference>
<reference evidence="2 3" key="1">
    <citation type="submission" date="2021-12" db="EMBL/GenBank/DDBJ databases">
        <title>Genome sequencing of bacteria with rrn-lacking chromosome and rrn-plasmid.</title>
        <authorList>
            <person name="Anda M."/>
            <person name="Iwasaki W."/>
        </authorList>
    </citation>
    <scope>NUCLEOTIDE SEQUENCE [LARGE SCALE GENOMIC DNA]</scope>
    <source>
        <strain evidence="2 3">NBRC 101262</strain>
    </source>
</reference>
<gene>
    <name evidence="2" type="ORF">PEPS_15240</name>
</gene>
<keyword evidence="1" id="KW-1133">Transmembrane helix</keyword>
<feature type="transmembrane region" description="Helical" evidence="1">
    <location>
        <begin position="33"/>
        <end position="50"/>
    </location>
</feature>
<keyword evidence="3" id="KW-1185">Reference proteome</keyword>
<feature type="transmembrane region" description="Helical" evidence="1">
    <location>
        <begin position="5"/>
        <end position="27"/>
    </location>
</feature>
<keyword evidence="1" id="KW-0812">Transmembrane</keyword>
<name>A0ABN6L8W1_9BACT</name>
<evidence type="ECO:0008006" key="4">
    <source>
        <dbReference type="Google" id="ProtNLM"/>
    </source>
</evidence>
<proteinExistence type="predicted"/>
<evidence type="ECO:0000256" key="1">
    <source>
        <dbReference type="SAM" id="Phobius"/>
    </source>
</evidence>
<feature type="transmembrane region" description="Helical" evidence="1">
    <location>
        <begin position="62"/>
        <end position="85"/>
    </location>
</feature>
<dbReference type="PANTHER" id="PTHR37309">
    <property type="entry name" value="SLR0284 PROTEIN"/>
    <property type="match status" value="1"/>
</dbReference>
<sequence length="119" mass="13176">MKQYIINLIVTALAVLISVWLFDLAQITGDSRFFVALSVAFVLSILNFLIRPVLLVLTLPINVITLGLFTFVVNALVILMAGGLIDSFHVSGFWSALFFSIVLSIVQTFLEMILGLERD</sequence>